<feature type="coiled-coil region" evidence="1">
    <location>
        <begin position="155"/>
        <end position="182"/>
    </location>
</feature>
<dbReference type="RefSeq" id="XP_023460526.2">
    <property type="nucleotide sequence ID" value="XM_023604413.2"/>
</dbReference>
<dbReference type="PANTHER" id="PTHR44305:SF24">
    <property type="entry name" value="TYROSINE-PROTEIN KINASE C03B1.5-RELATED"/>
    <property type="match status" value="1"/>
</dbReference>
<keyword evidence="1" id="KW-0175">Coiled coil</keyword>
<dbReference type="Proteomes" id="UP001302367">
    <property type="component" value="Chromosome 5"/>
</dbReference>
<name>A0ABZ0NWP6_CERBT</name>
<proteinExistence type="predicted"/>
<dbReference type="EMBL" id="CP134188">
    <property type="protein sequence ID" value="WPB03950.1"/>
    <property type="molecule type" value="Genomic_DNA"/>
</dbReference>
<sequence>MSFGDTDHYRELFLELETTPHRSQLNPAQIQLLTNALKTRWNGLSEFRRNERGRAIQNFHEALKDKSDAQRQLAYVEKYRGAPNDNGSDIWRPRFGLYEEKLRKMVRVLRKVDLRCGQLWRLREKERQGDPVGTWLRDLLDAARTEADSIDDWMRRELSTLRQKAEKRAKALEEAGDDSDDDVEIAEEDIAANEEQSDPVDDEDESEGEGSDSSGSRAWYGTLYLGGGSYGAAYLWLQVDQRTDTICNRVVCKKANLAPIWNYSHFWTNGAPGITDNFSDNLPTEIQAHLGLRGKPGSRSTVEMLNYNLRLEDKQADLYLEYCPFGDAFDLLSGNYGYHAAEHTKRIESPWEDHSDEYKLYPEPFCWAAFQNLVIAGILMERGQLKRTGADPDWPVIVHRDFKIDNIFFGVADDKSFPGYPRAKVGDFGLAIAIPPNDPRDLGDLRTQGTAEHAAPEMQVRLEVSNVRRTQSTKTNVWGVGIVMFSLLAGKYGPCTVNETWFDWDRPSRREPPELDASAQAFYSRELVNLVMACMRYNDSDRPSFDHLFAEIRKYTTPGARDRAFGLRDLSPEHPEYGAKFAGHSVPFGVDNYALGLAYDDSGFDELYSPARPPAALAGV</sequence>
<dbReference type="PROSITE" id="PS00108">
    <property type="entry name" value="PROTEIN_KINASE_ST"/>
    <property type="match status" value="1"/>
</dbReference>
<dbReference type="SMART" id="SM00220">
    <property type="entry name" value="S_TKc"/>
    <property type="match status" value="1"/>
</dbReference>
<dbReference type="InterPro" id="IPR008271">
    <property type="entry name" value="Ser/Thr_kinase_AS"/>
</dbReference>
<organism evidence="4 5">
    <name type="scientific">Cercospora beticola</name>
    <name type="common">Sugarbeet leaf spot fungus</name>
    <dbReference type="NCBI Taxonomy" id="122368"/>
    <lineage>
        <taxon>Eukaryota</taxon>
        <taxon>Fungi</taxon>
        <taxon>Dikarya</taxon>
        <taxon>Ascomycota</taxon>
        <taxon>Pezizomycotina</taxon>
        <taxon>Dothideomycetes</taxon>
        <taxon>Dothideomycetidae</taxon>
        <taxon>Mycosphaerellales</taxon>
        <taxon>Mycosphaerellaceae</taxon>
        <taxon>Cercospora</taxon>
    </lineage>
</organism>
<protein>
    <recommendedName>
        <fullName evidence="3">Protein kinase domain-containing protein</fullName>
    </recommendedName>
</protein>
<accession>A0ABZ0NWP6</accession>
<reference evidence="4 5" key="1">
    <citation type="submission" date="2023-09" db="EMBL/GenBank/DDBJ databases">
        <title>Complete-Gapless Cercospora beticola genome.</title>
        <authorList>
            <person name="Wyatt N.A."/>
            <person name="Spanner R.E."/>
            <person name="Bolton M.D."/>
        </authorList>
    </citation>
    <scope>NUCLEOTIDE SEQUENCE [LARGE SCALE GENOMIC DNA]</scope>
    <source>
        <strain evidence="4">Cb09-40</strain>
    </source>
</reference>
<evidence type="ECO:0000313" key="4">
    <source>
        <dbReference type="EMBL" id="WPB03950.1"/>
    </source>
</evidence>
<evidence type="ECO:0000256" key="2">
    <source>
        <dbReference type="SAM" id="MobiDB-lite"/>
    </source>
</evidence>
<feature type="region of interest" description="Disordered" evidence="2">
    <location>
        <begin position="189"/>
        <end position="214"/>
    </location>
</feature>
<dbReference type="InterPro" id="IPR011009">
    <property type="entry name" value="Kinase-like_dom_sf"/>
</dbReference>
<dbReference type="SUPFAM" id="SSF56112">
    <property type="entry name" value="Protein kinase-like (PK-like)"/>
    <property type="match status" value="1"/>
</dbReference>
<evidence type="ECO:0000259" key="3">
    <source>
        <dbReference type="PROSITE" id="PS50011"/>
    </source>
</evidence>
<keyword evidence="5" id="KW-1185">Reference proteome</keyword>
<dbReference type="Pfam" id="PF00069">
    <property type="entry name" value="Pkinase"/>
    <property type="match status" value="1"/>
</dbReference>
<dbReference type="GeneID" id="35435411"/>
<evidence type="ECO:0000256" key="1">
    <source>
        <dbReference type="SAM" id="Coils"/>
    </source>
</evidence>
<dbReference type="Gene3D" id="1.10.510.10">
    <property type="entry name" value="Transferase(Phosphotransferase) domain 1"/>
    <property type="match status" value="1"/>
</dbReference>
<dbReference type="PROSITE" id="PS50011">
    <property type="entry name" value="PROTEIN_KINASE_DOM"/>
    <property type="match status" value="1"/>
</dbReference>
<gene>
    <name evidence="4" type="ORF">RHO25_008594</name>
</gene>
<dbReference type="InterPro" id="IPR053083">
    <property type="entry name" value="TF_kinase-domain_protein"/>
</dbReference>
<evidence type="ECO:0000313" key="5">
    <source>
        <dbReference type="Proteomes" id="UP001302367"/>
    </source>
</evidence>
<feature type="domain" description="Protein kinase" evidence="3">
    <location>
        <begin position="219"/>
        <end position="556"/>
    </location>
</feature>
<feature type="compositionally biased region" description="Acidic residues" evidence="2">
    <location>
        <begin position="189"/>
        <end position="210"/>
    </location>
</feature>
<dbReference type="PANTHER" id="PTHR44305">
    <property type="entry name" value="SI:DKEY-192D15.2-RELATED"/>
    <property type="match status" value="1"/>
</dbReference>
<dbReference type="InterPro" id="IPR000719">
    <property type="entry name" value="Prot_kinase_dom"/>
</dbReference>